<dbReference type="PANTHER" id="PTHR33841">
    <property type="entry name" value="DNA METHYLTRANSFERASE YEEA-RELATED"/>
    <property type="match status" value="1"/>
</dbReference>
<accession>B3PN45</accession>
<dbReference type="SUPFAM" id="SSF53335">
    <property type="entry name" value="S-adenosyl-L-methionine-dependent methyltransferases"/>
    <property type="match status" value="1"/>
</dbReference>
<dbReference type="InterPro" id="IPR029063">
    <property type="entry name" value="SAM-dependent_MTases_sf"/>
</dbReference>
<evidence type="ECO:0000256" key="3">
    <source>
        <dbReference type="ARBA" id="ARBA00022679"/>
    </source>
</evidence>
<dbReference type="GO" id="GO:0008170">
    <property type="term" value="F:N-methyltransferase activity"/>
    <property type="evidence" value="ECO:0007669"/>
    <property type="project" value="InterPro"/>
</dbReference>
<comment type="catalytic activity">
    <reaction evidence="4">
        <text>a 2'-deoxyadenosine in DNA + S-adenosyl-L-methionine = an N(6)-methyl-2'-deoxyadenosine in DNA + S-adenosyl-L-homocysteine + H(+)</text>
        <dbReference type="Rhea" id="RHEA:15197"/>
        <dbReference type="Rhea" id="RHEA-COMP:12418"/>
        <dbReference type="Rhea" id="RHEA-COMP:12419"/>
        <dbReference type="ChEBI" id="CHEBI:15378"/>
        <dbReference type="ChEBI" id="CHEBI:57856"/>
        <dbReference type="ChEBI" id="CHEBI:59789"/>
        <dbReference type="ChEBI" id="CHEBI:90615"/>
        <dbReference type="ChEBI" id="CHEBI:90616"/>
        <dbReference type="EC" id="2.1.1.72"/>
    </reaction>
</comment>
<organism evidence="6 7">
    <name type="scientific">Metamycoplasma arthritidis (strain 158L3-1)</name>
    <name type="common">Mycoplasma arthritidis</name>
    <dbReference type="NCBI Taxonomy" id="243272"/>
    <lineage>
        <taxon>Bacteria</taxon>
        <taxon>Bacillati</taxon>
        <taxon>Mycoplasmatota</taxon>
        <taxon>Mycoplasmoidales</taxon>
        <taxon>Metamycoplasmataceae</taxon>
        <taxon>Metamycoplasma</taxon>
    </lineage>
</organism>
<dbReference type="KEGG" id="mat:MARTH_orf681"/>
<dbReference type="Proteomes" id="UP000008812">
    <property type="component" value="Chromosome"/>
</dbReference>
<evidence type="ECO:0000256" key="2">
    <source>
        <dbReference type="ARBA" id="ARBA00022603"/>
    </source>
</evidence>
<dbReference type="InterPro" id="IPR003356">
    <property type="entry name" value="DNA_methylase_A-5"/>
</dbReference>
<reference evidence="6 7" key="1">
    <citation type="journal article" date="2008" name="Infect. Immun.">
        <title>Genome of Mycoplasma arthritidis.</title>
        <authorList>
            <person name="Dybvig K."/>
            <person name="Zuhua C."/>
            <person name="Lao P."/>
            <person name="Jordan D.S."/>
            <person name="French C.T."/>
            <person name="Tu A.H."/>
            <person name="Loraine A.E."/>
        </authorList>
    </citation>
    <scope>NUCLEOTIDE SEQUENCE [LARGE SCALE GENOMIC DNA]</scope>
    <source>
        <strain evidence="6 7">158L3-1</strain>
    </source>
</reference>
<dbReference type="EMBL" id="CP001047">
    <property type="protein sequence ID" value="ACF07447.1"/>
    <property type="molecule type" value="Genomic_DNA"/>
</dbReference>
<dbReference type="eggNOG" id="COG0286">
    <property type="taxonomic scope" value="Bacteria"/>
</dbReference>
<gene>
    <name evidence="6" type="ordered locus">MARTH_orf681</name>
</gene>
<dbReference type="PRINTS" id="PR00507">
    <property type="entry name" value="N12N6MTFRASE"/>
</dbReference>
<feature type="domain" description="DNA methylase adenine-specific" evidence="5">
    <location>
        <begin position="56"/>
        <end position="200"/>
    </location>
</feature>
<dbReference type="Gene3D" id="3.40.50.150">
    <property type="entry name" value="Vaccinia Virus protein VP39"/>
    <property type="match status" value="1"/>
</dbReference>
<evidence type="ECO:0000256" key="1">
    <source>
        <dbReference type="ARBA" id="ARBA00011900"/>
    </source>
</evidence>
<dbReference type="PANTHER" id="PTHR33841:SF1">
    <property type="entry name" value="DNA METHYLTRANSFERASE A"/>
    <property type="match status" value="1"/>
</dbReference>
<evidence type="ECO:0000256" key="4">
    <source>
        <dbReference type="ARBA" id="ARBA00047942"/>
    </source>
</evidence>
<evidence type="ECO:0000313" key="7">
    <source>
        <dbReference type="Proteomes" id="UP000008812"/>
    </source>
</evidence>
<dbReference type="GO" id="GO:0003677">
    <property type="term" value="F:DNA binding"/>
    <property type="evidence" value="ECO:0007669"/>
    <property type="project" value="InterPro"/>
</dbReference>
<dbReference type="STRING" id="243272.MARTH_orf681"/>
<sequence length="517" mass="59401">MKKKNDYIISLEDFTLDFYKAMINELGLSKTWNKILEFITDKTIEELSFNKLLSFHNLGELYEIGLAHSNKIAKKDMGKYYTPQDVSRVMAELLLENEITSIADVGCGTGNLIIEVLDMMKAIKGVDPIDFILKGKLYLYDEDKLALKICLKKIDVLLRANVSSSINVILGDFLNKKISLPAGVSVITNPPYSVIKDFKSSWSVDDILIQAKDLYAGFINKITDYCANAVVVSPQSYLVAAKFSNLRNKLAEKFCGEIFSFDNVPGTLFNGRKHGIFNTNSANGVRASIASLKHIKDSKGFKLTHLIRFRTDQRNEIINLNFLKSKLGTNIQNLNKPIKAFKELEPMVHELKNPKYLSDLIEFDRPKQNNNYKLYVSTSARYFIVASKKALNRSGYFTIYAKNKNSFDLLYSLLNSSYAYMWWRFSDGGILFTKRTLYSIPYNEKLFEKIIELDNIVSSMIKSESDYVSYKLNAGKWQESIKFPEEFRQKINELLFPKYAKDMQLLHKNYEVNHEKK</sequence>
<evidence type="ECO:0000259" key="5">
    <source>
        <dbReference type="Pfam" id="PF02384"/>
    </source>
</evidence>
<keyword evidence="7" id="KW-1185">Reference proteome</keyword>
<dbReference type="AlphaFoldDB" id="B3PN45"/>
<dbReference type="InterPro" id="IPR050953">
    <property type="entry name" value="N4_N6_ade-DNA_methylase"/>
</dbReference>
<proteinExistence type="predicted"/>
<name>B3PN45_META1</name>
<dbReference type="GO" id="GO:0032259">
    <property type="term" value="P:methylation"/>
    <property type="evidence" value="ECO:0007669"/>
    <property type="project" value="UniProtKB-KW"/>
</dbReference>
<dbReference type="GO" id="GO:0009007">
    <property type="term" value="F:site-specific DNA-methyltransferase (adenine-specific) activity"/>
    <property type="evidence" value="ECO:0007669"/>
    <property type="project" value="UniProtKB-EC"/>
</dbReference>
<dbReference type="CDD" id="cd02440">
    <property type="entry name" value="AdoMet_MTases"/>
    <property type="match status" value="1"/>
</dbReference>
<dbReference type="EC" id="2.1.1.72" evidence="1"/>
<keyword evidence="2 6" id="KW-0489">Methyltransferase</keyword>
<evidence type="ECO:0000313" key="6">
    <source>
        <dbReference type="EMBL" id="ACF07447.1"/>
    </source>
</evidence>
<keyword evidence="3 6" id="KW-0808">Transferase</keyword>
<protein>
    <recommendedName>
        <fullName evidence="1">site-specific DNA-methyltransferase (adenine-specific)</fullName>
        <ecNumber evidence="1">2.1.1.72</ecNumber>
    </recommendedName>
</protein>
<dbReference type="RefSeq" id="WP_012498404.1">
    <property type="nucleotide sequence ID" value="NC_011025.1"/>
</dbReference>
<dbReference type="HOGENOM" id="CLU_526591_0_0_14"/>
<dbReference type="Pfam" id="PF02384">
    <property type="entry name" value="N6_Mtase"/>
    <property type="match status" value="1"/>
</dbReference>